<name>A0A6G8KX55_9MICO</name>
<dbReference type="InterPro" id="IPR001734">
    <property type="entry name" value="Na/solute_symporter"/>
</dbReference>
<dbReference type="AlphaFoldDB" id="A0A6G8KX55"/>
<dbReference type="Proteomes" id="UP000501518">
    <property type="component" value="Chromosome"/>
</dbReference>
<keyword evidence="3" id="KW-0813">Transport</keyword>
<keyword evidence="5 9" id="KW-0812">Transmembrane</keyword>
<evidence type="ECO:0000313" key="10">
    <source>
        <dbReference type="EMBL" id="QIN29372.1"/>
    </source>
</evidence>
<feature type="transmembrane region" description="Helical" evidence="9">
    <location>
        <begin position="6"/>
        <end position="24"/>
    </location>
</feature>
<evidence type="ECO:0000256" key="5">
    <source>
        <dbReference type="ARBA" id="ARBA00022692"/>
    </source>
</evidence>
<evidence type="ECO:0000256" key="8">
    <source>
        <dbReference type="RuleBase" id="RU362091"/>
    </source>
</evidence>
<feature type="transmembrane region" description="Helical" evidence="9">
    <location>
        <begin position="239"/>
        <end position="260"/>
    </location>
</feature>
<dbReference type="KEGG" id="blut:EW640_08855"/>
<evidence type="ECO:0000313" key="11">
    <source>
        <dbReference type="Proteomes" id="UP000501518"/>
    </source>
</evidence>
<dbReference type="RefSeq" id="WP_420899035.1">
    <property type="nucleotide sequence ID" value="NZ_CP035810.1"/>
</dbReference>
<dbReference type="GO" id="GO:0036376">
    <property type="term" value="P:sodium ion export across plasma membrane"/>
    <property type="evidence" value="ECO:0007669"/>
    <property type="project" value="InterPro"/>
</dbReference>
<feature type="transmembrane region" description="Helical" evidence="9">
    <location>
        <begin position="422"/>
        <end position="442"/>
    </location>
</feature>
<dbReference type="InterPro" id="IPR011849">
    <property type="entry name" value="Na/pantothenate_symporter"/>
</dbReference>
<evidence type="ECO:0000256" key="1">
    <source>
        <dbReference type="ARBA" id="ARBA00004141"/>
    </source>
</evidence>
<dbReference type="PANTHER" id="PTHR48086">
    <property type="entry name" value="SODIUM/PROLINE SYMPORTER-RELATED"/>
    <property type="match status" value="1"/>
</dbReference>
<feature type="transmembrane region" description="Helical" evidence="9">
    <location>
        <begin position="318"/>
        <end position="348"/>
    </location>
</feature>
<dbReference type="PANTHER" id="PTHR48086:SF4">
    <property type="entry name" value="SODIUM_PANTOTHENATE SYMPORTER"/>
    <property type="match status" value="1"/>
</dbReference>
<dbReference type="InterPro" id="IPR038377">
    <property type="entry name" value="Na/Glc_symporter_sf"/>
</dbReference>
<feature type="transmembrane region" description="Helical" evidence="9">
    <location>
        <begin position="44"/>
        <end position="64"/>
    </location>
</feature>
<comment type="subcellular location">
    <subcellularLocation>
        <location evidence="1">Membrane</location>
        <topology evidence="1">Multi-pass membrane protein</topology>
    </subcellularLocation>
</comment>
<evidence type="ECO:0000256" key="3">
    <source>
        <dbReference type="ARBA" id="ARBA00022448"/>
    </source>
</evidence>
<reference evidence="10 11" key="1">
    <citation type="submission" date="2019-02" db="EMBL/GenBank/DDBJ databases">
        <title>Complete Genome Sequence and Methylome Analysis of Brevibacterium luteolum NEB1784.</title>
        <authorList>
            <person name="Fomenkov A."/>
            <person name="Roberts R.J."/>
        </authorList>
    </citation>
    <scope>NUCLEOTIDE SEQUENCE [LARGE SCALE GENOMIC DNA]</scope>
    <source>
        <strain evidence="10 11">NEB1784</strain>
    </source>
</reference>
<proteinExistence type="inferred from homology"/>
<feature type="transmembrane region" description="Helical" evidence="9">
    <location>
        <begin position="76"/>
        <end position="95"/>
    </location>
</feature>
<sequence length="501" mass="53317">MRWDVALPIMLMFATMIPLAYVAIRRSRKHDNKTSSYYLGGRTLGPWVLIFTVLASAASAGTFIGTSGLAYAQGYGWVWGAMMQVPSAVLALGLVGKKYAIVARKLNLITFTDFFKERYESRGVTVLTSICMVIFLVAYMVAQFVGGARVLESITGINYFVLVIIFAGVVALYTAFGGFLAAAFTDAAQGVIMLLGGVALWIVVLTAVGGVSEVEAGTKALDGQLYVLPGDSGFDLPMMISYAVMFGLLLAALPHVSVRAMSYRNSAALHKALWVGPAIMAVFTLGFGAMGLIGRVLYPEAELADMVLPTLIIDHLPGPLAGAVLAAPLAAVMSTVDSMILVVSAALVRDLYRGFIKPDMSDAAQSKAGTWTSLAIGVVVLVLALNPPDFLQHIINFAIGGLEAGLFVPLILGLYWKRGNALGAILSLLGGMLYYLLAANFIPALSLGMMPVLMATVFSLVLYVLAAFIGPRPSHRVIVKFWGTQKAIEAMRAETQPAVRG</sequence>
<keyword evidence="7 9" id="KW-0472">Membrane</keyword>
<accession>A0A6G8KX55</accession>
<evidence type="ECO:0000256" key="2">
    <source>
        <dbReference type="ARBA" id="ARBA00006434"/>
    </source>
</evidence>
<evidence type="ECO:0000256" key="6">
    <source>
        <dbReference type="ARBA" id="ARBA00022989"/>
    </source>
</evidence>
<evidence type="ECO:0000256" key="4">
    <source>
        <dbReference type="ARBA" id="ARBA00022475"/>
    </source>
</evidence>
<dbReference type="InterPro" id="IPR050277">
    <property type="entry name" value="Sodium:Solute_Symporter"/>
</dbReference>
<dbReference type="Pfam" id="PF00474">
    <property type="entry name" value="SSF"/>
    <property type="match status" value="1"/>
</dbReference>
<feature type="transmembrane region" description="Helical" evidence="9">
    <location>
        <begin position="157"/>
        <end position="184"/>
    </location>
</feature>
<comment type="similarity">
    <text evidence="2 8">Belongs to the sodium:solute symporter (SSF) (TC 2.A.21) family.</text>
</comment>
<feature type="transmembrane region" description="Helical" evidence="9">
    <location>
        <begin position="191"/>
        <end position="211"/>
    </location>
</feature>
<evidence type="ECO:0000256" key="7">
    <source>
        <dbReference type="ARBA" id="ARBA00023136"/>
    </source>
</evidence>
<dbReference type="PROSITE" id="PS00457">
    <property type="entry name" value="NA_SOLUT_SYMP_2"/>
    <property type="match status" value="1"/>
</dbReference>
<dbReference type="NCBIfam" id="TIGR00813">
    <property type="entry name" value="sss"/>
    <property type="match status" value="1"/>
</dbReference>
<dbReference type="PROSITE" id="PS00456">
    <property type="entry name" value="NA_SOLUT_SYMP_1"/>
    <property type="match status" value="1"/>
</dbReference>
<feature type="transmembrane region" description="Helical" evidence="9">
    <location>
        <begin position="272"/>
        <end position="298"/>
    </location>
</feature>
<protein>
    <submittedName>
        <fullName evidence="10">Sodium/pantothenate symporter</fullName>
    </submittedName>
</protein>
<dbReference type="EMBL" id="CP035810">
    <property type="protein sequence ID" value="QIN29372.1"/>
    <property type="molecule type" value="Genomic_DNA"/>
</dbReference>
<dbReference type="InterPro" id="IPR018212">
    <property type="entry name" value="Na/solute_symporter_CS"/>
</dbReference>
<feature type="transmembrane region" description="Helical" evidence="9">
    <location>
        <begin position="124"/>
        <end position="145"/>
    </location>
</feature>
<dbReference type="GO" id="GO:0005886">
    <property type="term" value="C:plasma membrane"/>
    <property type="evidence" value="ECO:0007669"/>
    <property type="project" value="TreeGrafter"/>
</dbReference>
<evidence type="ECO:0000256" key="9">
    <source>
        <dbReference type="SAM" id="Phobius"/>
    </source>
</evidence>
<gene>
    <name evidence="10" type="ORF">EW640_08855</name>
</gene>
<dbReference type="NCBIfam" id="TIGR02119">
    <property type="entry name" value="panF"/>
    <property type="match status" value="1"/>
</dbReference>
<organism evidence="10 11">
    <name type="scientific">Brevibacterium luteolum</name>
    <dbReference type="NCBI Taxonomy" id="199591"/>
    <lineage>
        <taxon>Bacteria</taxon>
        <taxon>Bacillati</taxon>
        <taxon>Actinomycetota</taxon>
        <taxon>Actinomycetes</taxon>
        <taxon>Micrococcales</taxon>
        <taxon>Brevibacteriaceae</taxon>
        <taxon>Brevibacterium</taxon>
    </lineage>
</organism>
<dbReference type="PROSITE" id="PS50283">
    <property type="entry name" value="NA_SOLUT_SYMP_3"/>
    <property type="match status" value="1"/>
</dbReference>
<keyword evidence="4" id="KW-1003">Cell membrane</keyword>
<feature type="transmembrane region" description="Helical" evidence="9">
    <location>
        <begin position="368"/>
        <end position="388"/>
    </location>
</feature>
<dbReference type="GO" id="GO:0015233">
    <property type="term" value="F:pantothenate transmembrane transporter activity"/>
    <property type="evidence" value="ECO:0007669"/>
    <property type="project" value="InterPro"/>
</dbReference>
<feature type="transmembrane region" description="Helical" evidence="9">
    <location>
        <begin position="448"/>
        <end position="470"/>
    </location>
</feature>
<dbReference type="Gene3D" id="1.20.1730.10">
    <property type="entry name" value="Sodium/glucose cotransporter"/>
    <property type="match status" value="1"/>
</dbReference>
<keyword evidence="6 9" id="KW-1133">Transmembrane helix</keyword>
<dbReference type="GO" id="GO:0015081">
    <property type="term" value="F:sodium ion transmembrane transporter activity"/>
    <property type="evidence" value="ECO:0007669"/>
    <property type="project" value="InterPro"/>
</dbReference>
<feature type="transmembrane region" description="Helical" evidence="9">
    <location>
        <begin position="394"/>
        <end position="415"/>
    </location>
</feature>